<gene>
    <name evidence="2" type="ORF">Rhe02_96110</name>
</gene>
<accession>A0A8J3VLL9</accession>
<protein>
    <submittedName>
        <fullName evidence="2">Uncharacterized protein</fullName>
    </submittedName>
</protein>
<comment type="caution">
    <text evidence="2">The sequence shown here is derived from an EMBL/GenBank/DDBJ whole genome shotgun (WGS) entry which is preliminary data.</text>
</comment>
<name>A0A8J3VLL9_9ACTN</name>
<evidence type="ECO:0000313" key="3">
    <source>
        <dbReference type="Proteomes" id="UP000612899"/>
    </source>
</evidence>
<keyword evidence="1" id="KW-0812">Transmembrane</keyword>
<reference evidence="2" key="1">
    <citation type="submission" date="2021-01" db="EMBL/GenBank/DDBJ databases">
        <title>Whole genome shotgun sequence of Rhizocola hellebori NBRC 109834.</title>
        <authorList>
            <person name="Komaki H."/>
            <person name="Tamura T."/>
        </authorList>
    </citation>
    <scope>NUCLEOTIDE SEQUENCE</scope>
    <source>
        <strain evidence="2">NBRC 109834</strain>
    </source>
</reference>
<dbReference type="RefSeq" id="WP_203915264.1">
    <property type="nucleotide sequence ID" value="NZ_BONY01000141.1"/>
</dbReference>
<dbReference type="Proteomes" id="UP000612899">
    <property type="component" value="Unassembled WGS sequence"/>
</dbReference>
<organism evidence="2 3">
    <name type="scientific">Rhizocola hellebori</name>
    <dbReference type="NCBI Taxonomy" id="1392758"/>
    <lineage>
        <taxon>Bacteria</taxon>
        <taxon>Bacillati</taxon>
        <taxon>Actinomycetota</taxon>
        <taxon>Actinomycetes</taxon>
        <taxon>Micromonosporales</taxon>
        <taxon>Micromonosporaceae</taxon>
        <taxon>Rhizocola</taxon>
    </lineage>
</organism>
<proteinExistence type="predicted"/>
<keyword evidence="1" id="KW-0472">Membrane</keyword>
<keyword evidence="3" id="KW-1185">Reference proteome</keyword>
<dbReference type="AlphaFoldDB" id="A0A8J3VLL9"/>
<keyword evidence="1" id="KW-1133">Transmembrane helix</keyword>
<evidence type="ECO:0000256" key="1">
    <source>
        <dbReference type="SAM" id="Phobius"/>
    </source>
</evidence>
<sequence>MASNGDNRVRWPGNAFSAQGDDLASPIKILLEQLRLLETFDKQDRVSLGGTPLGLQVITAGASSMAKWWTWVVAALGGGTALIAGIKGLPGKADSSQRTMFIAALAVLLGAVTIAIALIVRADLSARAVASAAQYGARSAVAAALLENLQHAGPAAPAPPGPQAAAGHMGYVVKRRGENNWAAVKSFAWEADGTIAVVTEDRKILSKDVEALVSLAV</sequence>
<evidence type="ECO:0000313" key="2">
    <source>
        <dbReference type="EMBL" id="GIH11544.1"/>
    </source>
</evidence>
<feature type="transmembrane region" description="Helical" evidence="1">
    <location>
        <begin position="101"/>
        <end position="120"/>
    </location>
</feature>
<dbReference type="EMBL" id="BONY01000141">
    <property type="protein sequence ID" value="GIH11544.1"/>
    <property type="molecule type" value="Genomic_DNA"/>
</dbReference>
<feature type="transmembrane region" description="Helical" evidence="1">
    <location>
        <begin position="68"/>
        <end position="89"/>
    </location>
</feature>